<dbReference type="InterPro" id="IPR018146">
    <property type="entry name" value="Glyoxalase_1_CS"/>
</dbReference>
<evidence type="ECO:0000313" key="3">
    <source>
        <dbReference type="EMBL" id="GIQ66158.1"/>
    </source>
</evidence>
<keyword evidence="1" id="KW-0479">Metal-binding</keyword>
<evidence type="ECO:0000313" key="4">
    <source>
        <dbReference type="Proteomes" id="UP000680304"/>
    </source>
</evidence>
<accession>A0ABQ4ND59</accession>
<dbReference type="InterPro" id="IPR029068">
    <property type="entry name" value="Glyas_Bleomycin-R_OHBP_Dase"/>
</dbReference>
<dbReference type="PROSITE" id="PS00934">
    <property type="entry name" value="GLYOXALASE_I_1"/>
    <property type="match status" value="1"/>
</dbReference>
<dbReference type="Gene3D" id="3.10.180.10">
    <property type="entry name" value="2,3-Dihydroxybiphenyl 1,2-Dioxygenase, domain 1"/>
    <property type="match status" value="2"/>
</dbReference>
<dbReference type="EMBL" id="BOVJ01000168">
    <property type="protein sequence ID" value="GIQ66158.1"/>
    <property type="molecule type" value="Genomic_DNA"/>
</dbReference>
<gene>
    <name evidence="3" type="primary">catE</name>
    <name evidence="3" type="ORF">PACILC2_47260</name>
</gene>
<feature type="domain" description="VOC" evidence="2">
    <location>
        <begin position="11"/>
        <end position="127"/>
    </location>
</feature>
<dbReference type="CDD" id="cd07255">
    <property type="entry name" value="VOC_BsCatE_like_N"/>
    <property type="match status" value="1"/>
</dbReference>
<evidence type="ECO:0000256" key="1">
    <source>
        <dbReference type="ARBA" id="ARBA00022723"/>
    </source>
</evidence>
<dbReference type="PANTHER" id="PTHR43279">
    <property type="entry name" value="CATECHOL-2,3-DIOXYGENASE"/>
    <property type="match status" value="1"/>
</dbReference>
<dbReference type="PROSITE" id="PS51819">
    <property type="entry name" value="VOC"/>
    <property type="match status" value="2"/>
</dbReference>
<dbReference type="Pfam" id="PF00903">
    <property type="entry name" value="Glyoxalase"/>
    <property type="match status" value="2"/>
</dbReference>
<dbReference type="PANTHER" id="PTHR43279:SF1">
    <property type="entry name" value="CATECHOL-2,3-DIOXYGENASE"/>
    <property type="match status" value="1"/>
</dbReference>
<feature type="domain" description="VOC" evidence="2">
    <location>
        <begin position="170"/>
        <end position="291"/>
    </location>
</feature>
<dbReference type="InterPro" id="IPR037523">
    <property type="entry name" value="VOC_core"/>
</dbReference>
<evidence type="ECO:0000259" key="2">
    <source>
        <dbReference type="PROSITE" id="PS51819"/>
    </source>
</evidence>
<dbReference type="InterPro" id="IPR004360">
    <property type="entry name" value="Glyas_Fos-R_dOase_dom"/>
</dbReference>
<dbReference type="RefSeq" id="WP_213530708.1">
    <property type="nucleotide sequence ID" value="NZ_BOVJ01000168.1"/>
</dbReference>
<protein>
    <submittedName>
        <fullName evidence="3">Catechol-2,3-dioxygenase</fullName>
    </submittedName>
</protein>
<organism evidence="3 4">
    <name type="scientific">Paenibacillus cisolokensis</name>
    <dbReference type="NCBI Taxonomy" id="1658519"/>
    <lineage>
        <taxon>Bacteria</taxon>
        <taxon>Bacillati</taxon>
        <taxon>Bacillota</taxon>
        <taxon>Bacilli</taxon>
        <taxon>Bacillales</taxon>
        <taxon>Paenibacillaceae</taxon>
        <taxon>Paenibacillus</taxon>
    </lineage>
</organism>
<comment type="caution">
    <text evidence="3">The sequence shown here is derived from an EMBL/GenBank/DDBJ whole genome shotgun (WGS) entry which is preliminary data.</text>
</comment>
<dbReference type="SUPFAM" id="SSF54593">
    <property type="entry name" value="Glyoxalase/Bleomycin resistance protein/Dihydroxybiphenyl dioxygenase"/>
    <property type="match status" value="2"/>
</dbReference>
<sequence>MNQAVIHPQTALGRVRLNIVDLEKSIAFYREVVGLTLLKRSEGAAVLGVPPGVPLVELEEGATGSLPKRAYAGLYHFAILLPDRVRLGEALRRLIEHDIPFGQADHLVSEALYIHDPDGNGIEIYADRPRDQWTWNERGEVAMSTDPLDLEGLLRASVGRKGQQMPEGTTMGHVHLHVSDLGASRSFYHGILGFGVTARYGPQALFVSAGGYHHHLGLNTWAGAGAPLPPENAPGLRFFTVVPPDAQAYGDVLRRLEEAGCRVERHAEEAFALDPSGIRIRFRLPEAEAVV</sequence>
<reference evidence="3 4" key="1">
    <citation type="submission" date="2021-04" db="EMBL/GenBank/DDBJ databases">
        <title>Draft genome sequence of Paenibacillus cisolokensis, LC2-13A.</title>
        <authorList>
            <person name="Uke A."/>
            <person name="Chhe C."/>
            <person name="Baramee S."/>
            <person name="Kosugi A."/>
        </authorList>
    </citation>
    <scope>NUCLEOTIDE SEQUENCE [LARGE SCALE GENOMIC DNA]</scope>
    <source>
        <strain evidence="3 4">LC2-13A</strain>
    </source>
</reference>
<dbReference type="CDD" id="cd16359">
    <property type="entry name" value="VOC_BsCatE_like_C"/>
    <property type="match status" value="1"/>
</dbReference>
<dbReference type="Proteomes" id="UP000680304">
    <property type="component" value="Unassembled WGS sequence"/>
</dbReference>
<proteinExistence type="predicted"/>
<keyword evidence="4" id="KW-1185">Reference proteome</keyword>
<name>A0ABQ4ND59_9BACL</name>